<name>A0ABC9YB21_GRUJA</name>
<dbReference type="Proteomes" id="UP001623348">
    <property type="component" value="Unassembled WGS sequence"/>
</dbReference>
<keyword evidence="2" id="KW-1185">Reference proteome</keyword>
<protein>
    <submittedName>
        <fullName evidence="1">Uncharacterized protein</fullName>
    </submittedName>
</protein>
<proteinExistence type="predicted"/>
<comment type="caution">
    <text evidence="1">The sequence shown here is derived from an EMBL/GenBank/DDBJ whole genome shotgun (WGS) entry which is preliminary data.</text>
</comment>
<reference evidence="1 2" key="1">
    <citation type="submission" date="2024-06" db="EMBL/GenBank/DDBJ databases">
        <title>The draft genome of Grus japonensis, version 3.</title>
        <authorList>
            <person name="Nabeshima K."/>
            <person name="Suzuki S."/>
            <person name="Onuma M."/>
        </authorList>
    </citation>
    <scope>NUCLEOTIDE SEQUENCE [LARGE SCALE GENOMIC DNA]</scope>
    <source>
        <strain evidence="1 2">451A</strain>
    </source>
</reference>
<gene>
    <name evidence="1" type="ORF">GRJ2_003178700</name>
</gene>
<dbReference type="EMBL" id="BAAFJT010000167">
    <property type="protein sequence ID" value="GAB0207131.1"/>
    <property type="molecule type" value="Genomic_DNA"/>
</dbReference>
<dbReference type="AlphaFoldDB" id="A0ABC9YB21"/>
<evidence type="ECO:0000313" key="1">
    <source>
        <dbReference type="EMBL" id="GAB0207131.1"/>
    </source>
</evidence>
<evidence type="ECO:0000313" key="2">
    <source>
        <dbReference type="Proteomes" id="UP001623348"/>
    </source>
</evidence>
<organism evidence="1 2">
    <name type="scientific">Grus japonensis</name>
    <name type="common">Japanese crane</name>
    <name type="synonym">Red-crowned crane</name>
    <dbReference type="NCBI Taxonomy" id="30415"/>
    <lineage>
        <taxon>Eukaryota</taxon>
        <taxon>Metazoa</taxon>
        <taxon>Chordata</taxon>
        <taxon>Craniata</taxon>
        <taxon>Vertebrata</taxon>
        <taxon>Euteleostomi</taxon>
        <taxon>Archelosauria</taxon>
        <taxon>Archosauria</taxon>
        <taxon>Dinosauria</taxon>
        <taxon>Saurischia</taxon>
        <taxon>Theropoda</taxon>
        <taxon>Coelurosauria</taxon>
        <taxon>Aves</taxon>
        <taxon>Neognathae</taxon>
        <taxon>Neoaves</taxon>
        <taxon>Gruiformes</taxon>
        <taxon>Gruidae</taxon>
        <taxon>Grus</taxon>
    </lineage>
</organism>
<sequence>MSKNDELREEYWTLTRNTWLTPDSVMQIIFEVRLCPLSSGPTLGSSLMSTVLNPMSPLSRSLPEGYVPLQIVIQVHPKGISGP</sequence>
<accession>A0ABC9YB21</accession>